<evidence type="ECO:0000313" key="2">
    <source>
        <dbReference type="EMBL" id="MEV5508773.1"/>
    </source>
</evidence>
<keyword evidence="3" id="KW-1185">Reference proteome</keyword>
<dbReference type="EMBL" id="JBFAUK010000016">
    <property type="protein sequence ID" value="MEV5508773.1"/>
    <property type="molecule type" value="Genomic_DNA"/>
</dbReference>
<reference evidence="2 3" key="1">
    <citation type="submission" date="2024-06" db="EMBL/GenBank/DDBJ databases">
        <title>The Natural Products Discovery Center: Release of the First 8490 Sequenced Strains for Exploring Actinobacteria Biosynthetic Diversity.</title>
        <authorList>
            <person name="Kalkreuter E."/>
            <person name="Kautsar S.A."/>
            <person name="Yang D."/>
            <person name="Bader C.D."/>
            <person name="Teijaro C.N."/>
            <person name="Fluegel L."/>
            <person name="Davis C.M."/>
            <person name="Simpson J.R."/>
            <person name="Lauterbach L."/>
            <person name="Steele A.D."/>
            <person name="Gui C."/>
            <person name="Meng S."/>
            <person name="Li G."/>
            <person name="Viehrig K."/>
            <person name="Ye F."/>
            <person name="Su P."/>
            <person name="Kiefer A.F."/>
            <person name="Nichols A."/>
            <person name="Cepeda A.J."/>
            <person name="Yan W."/>
            <person name="Fan B."/>
            <person name="Jiang Y."/>
            <person name="Adhikari A."/>
            <person name="Zheng C.-J."/>
            <person name="Schuster L."/>
            <person name="Cowan T.M."/>
            <person name="Smanski M.J."/>
            <person name="Chevrette M.G."/>
            <person name="De Carvalho L.P.S."/>
            <person name="Shen B."/>
        </authorList>
    </citation>
    <scope>NUCLEOTIDE SEQUENCE [LARGE SCALE GENOMIC DNA]</scope>
    <source>
        <strain evidence="2 3">NPDC052347</strain>
    </source>
</reference>
<accession>A0ABV3K1H7</accession>
<proteinExistence type="predicted"/>
<evidence type="ECO:0000313" key="3">
    <source>
        <dbReference type="Proteomes" id="UP001552594"/>
    </source>
</evidence>
<evidence type="ECO:0000256" key="1">
    <source>
        <dbReference type="SAM" id="MobiDB-lite"/>
    </source>
</evidence>
<name>A0ABV3K1H7_STRON</name>
<feature type="compositionally biased region" description="Polar residues" evidence="1">
    <location>
        <begin position="1"/>
        <end position="18"/>
    </location>
</feature>
<dbReference type="RefSeq" id="WP_241561554.1">
    <property type="nucleotide sequence ID" value="NZ_JBFAUK010000016.1"/>
</dbReference>
<gene>
    <name evidence="2" type="ORF">AB0L16_20350</name>
</gene>
<comment type="caution">
    <text evidence="2">The sequence shown here is derived from an EMBL/GenBank/DDBJ whole genome shotgun (WGS) entry which is preliminary data.</text>
</comment>
<organism evidence="2 3">
    <name type="scientific">Streptomyces orinoci</name>
    <name type="common">Streptoverticillium orinoci</name>
    <dbReference type="NCBI Taxonomy" id="67339"/>
    <lineage>
        <taxon>Bacteria</taxon>
        <taxon>Bacillati</taxon>
        <taxon>Actinomycetota</taxon>
        <taxon>Actinomycetes</taxon>
        <taxon>Kitasatosporales</taxon>
        <taxon>Streptomycetaceae</taxon>
        <taxon>Streptomyces</taxon>
    </lineage>
</organism>
<feature type="region of interest" description="Disordered" evidence="1">
    <location>
        <begin position="1"/>
        <end position="43"/>
    </location>
</feature>
<protein>
    <submittedName>
        <fullName evidence="2">Uncharacterized protein</fullName>
    </submittedName>
</protein>
<dbReference type="Proteomes" id="UP001552594">
    <property type="component" value="Unassembled WGS sequence"/>
</dbReference>
<sequence length="135" mass="14631">MQLTGEHTSRSQSDTRTPTGERETGQDCSGYSSMALKLPKPGPNAVALKNDDWTAPITMSALNQGDLVIKANSDSSMVRHVVIFDHWADAGHTKYNVSTARSLHRRFLPEPPQPTALFGRALMSCSSAAVSSFRA</sequence>